<dbReference type="Proteomes" id="UP000321058">
    <property type="component" value="Unassembled WGS sequence"/>
</dbReference>
<keyword evidence="4 9" id="KW-0812">Transmembrane</keyword>
<evidence type="ECO:0000256" key="6">
    <source>
        <dbReference type="ARBA" id="ARBA00022989"/>
    </source>
</evidence>
<feature type="transmembrane region" description="Helical" evidence="9">
    <location>
        <begin position="228"/>
        <end position="255"/>
    </location>
</feature>
<dbReference type="CDD" id="cd06582">
    <property type="entry name" value="TM_PBP1_LivH_like"/>
    <property type="match status" value="1"/>
</dbReference>
<dbReference type="PANTHER" id="PTHR11795">
    <property type="entry name" value="BRANCHED-CHAIN AMINO ACID TRANSPORT SYSTEM PERMEASE PROTEIN LIVH"/>
    <property type="match status" value="1"/>
</dbReference>
<keyword evidence="5" id="KW-0029">Amino-acid transport</keyword>
<dbReference type="PANTHER" id="PTHR11795:SF445">
    <property type="entry name" value="AMINO ACID ABC TRANSPORTER PERMEASE PROTEIN"/>
    <property type="match status" value="1"/>
</dbReference>
<accession>A0A512NIE0</accession>
<comment type="similarity">
    <text evidence="8">Belongs to the binding-protein-dependent transport system permease family. LivHM subfamily.</text>
</comment>
<dbReference type="AlphaFoldDB" id="A0A512NIE0"/>
<proteinExistence type="inferred from homology"/>
<name>A0A512NIE0_9HYPH</name>
<feature type="transmembrane region" description="Helical" evidence="9">
    <location>
        <begin position="267"/>
        <end position="284"/>
    </location>
</feature>
<dbReference type="EMBL" id="BKAJ01000108">
    <property type="protein sequence ID" value="GEP58721.1"/>
    <property type="molecule type" value="Genomic_DNA"/>
</dbReference>
<evidence type="ECO:0000313" key="10">
    <source>
        <dbReference type="EMBL" id="GEP58721.1"/>
    </source>
</evidence>
<feature type="transmembrane region" description="Helical" evidence="9">
    <location>
        <begin position="70"/>
        <end position="93"/>
    </location>
</feature>
<dbReference type="InterPro" id="IPR052157">
    <property type="entry name" value="BCAA_transport_permease"/>
</dbReference>
<evidence type="ECO:0000256" key="3">
    <source>
        <dbReference type="ARBA" id="ARBA00022475"/>
    </source>
</evidence>
<evidence type="ECO:0000256" key="8">
    <source>
        <dbReference type="ARBA" id="ARBA00037998"/>
    </source>
</evidence>
<protein>
    <submittedName>
        <fullName evidence="10">Branched-chain amino acid ABC transporter permease</fullName>
    </submittedName>
</protein>
<keyword evidence="3" id="KW-1003">Cell membrane</keyword>
<evidence type="ECO:0000256" key="7">
    <source>
        <dbReference type="ARBA" id="ARBA00023136"/>
    </source>
</evidence>
<keyword evidence="11" id="KW-1185">Reference proteome</keyword>
<feature type="transmembrane region" description="Helical" evidence="9">
    <location>
        <begin position="195"/>
        <end position="216"/>
    </location>
</feature>
<keyword evidence="6 9" id="KW-1133">Transmembrane helix</keyword>
<evidence type="ECO:0000256" key="2">
    <source>
        <dbReference type="ARBA" id="ARBA00022448"/>
    </source>
</evidence>
<feature type="transmembrane region" description="Helical" evidence="9">
    <location>
        <begin position="105"/>
        <end position="125"/>
    </location>
</feature>
<keyword evidence="2" id="KW-0813">Transport</keyword>
<evidence type="ECO:0000256" key="9">
    <source>
        <dbReference type="SAM" id="Phobius"/>
    </source>
</evidence>
<evidence type="ECO:0000256" key="4">
    <source>
        <dbReference type="ARBA" id="ARBA00022692"/>
    </source>
</evidence>
<dbReference type="GO" id="GO:0005886">
    <property type="term" value="C:plasma membrane"/>
    <property type="evidence" value="ECO:0007669"/>
    <property type="project" value="UniProtKB-SubCell"/>
</dbReference>
<evidence type="ECO:0000256" key="5">
    <source>
        <dbReference type="ARBA" id="ARBA00022970"/>
    </source>
</evidence>
<evidence type="ECO:0000256" key="1">
    <source>
        <dbReference type="ARBA" id="ARBA00004651"/>
    </source>
</evidence>
<dbReference type="GO" id="GO:0022857">
    <property type="term" value="F:transmembrane transporter activity"/>
    <property type="evidence" value="ECO:0007669"/>
    <property type="project" value="InterPro"/>
</dbReference>
<dbReference type="InterPro" id="IPR001851">
    <property type="entry name" value="ABC_transp_permease"/>
</dbReference>
<feature type="transmembrane region" description="Helical" evidence="9">
    <location>
        <begin position="12"/>
        <end position="37"/>
    </location>
</feature>
<comment type="caution">
    <text evidence="10">The sequence shown here is derived from an EMBL/GenBank/DDBJ whole genome shotgun (WGS) entry which is preliminary data.</text>
</comment>
<gene>
    <name evidence="10" type="ORF">RSO01_58870</name>
</gene>
<keyword evidence="7 9" id="KW-0472">Membrane</keyword>
<comment type="subcellular location">
    <subcellularLocation>
        <location evidence="1">Cell membrane</location>
        <topology evidence="1">Multi-pass membrane protein</topology>
    </subcellularLocation>
</comment>
<feature type="transmembrane region" description="Helical" evidence="9">
    <location>
        <begin position="146"/>
        <end position="166"/>
    </location>
</feature>
<dbReference type="Pfam" id="PF02653">
    <property type="entry name" value="BPD_transp_2"/>
    <property type="match status" value="1"/>
</dbReference>
<feature type="transmembrane region" description="Helical" evidence="9">
    <location>
        <begin position="43"/>
        <end position="63"/>
    </location>
</feature>
<dbReference type="GO" id="GO:0006865">
    <property type="term" value="P:amino acid transport"/>
    <property type="evidence" value="ECO:0007669"/>
    <property type="project" value="UniProtKB-KW"/>
</dbReference>
<sequence>MMESFLEIFDIYLLEAVVNGILLGGLLALLALGLNLIFGVIDVTWICYAELVMIGMYGMYFLVQYYGVSYFLAAPVAIVLVAILGAALHYLVIAPLLSGPPINQLLATGGVLFVLQSFATVAFGIDFRNLGIRLPVLAFADMHFSYSRLLAFGAALIGMVVVYLFMTRTYTGTAIRAIAQDRQIMALMGVDTKKIYLITSAVGGALAGLAACLLVLQYDVHPFVGLSFGPITFLICVLGGLGNFVGGFVAAFVFAEIISLGGLFSDLEWGYVLAFGFFIIMMFIRPGGLLARRS</sequence>
<organism evidence="10 11">
    <name type="scientific">Reyranella soli</name>
    <dbReference type="NCBI Taxonomy" id="1230389"/>
    <lineage>
        <taxon>Bacteria</taxon>
        <taxon>Pseudomonadati</taxon>
        <taxon>Pseudomonadota</taxon>
        <taxon>Alphaproteobacteria</taxon>
        <taxon>Hyphomicrobiales</taxon>
        <taxon>Reyranellaceae</taxon>
        <taxon>Reyranella</taxon>
    </lineage>
</organism>
<evidence type="ECO:0000313" key="11">
    <source>
        <dbReference type="Proteomes" id="UP000321058"/>
    </source>
</evidence>
<reference evidence="10 11" key="1">
    <citation type="submission" date="2019-07" db="EMBL/GenBank/DDBJ databases">
        <title>Whole genome shotgun sequence of Reyranella soli NBRC 108950.</title>
        <authorList>
            <person name="Hosoyama A."/>
            <person name="Uohara A."/>
            <person name="Ohji S."/>
            <person name="Ichikawa N."/>
        </authorList>
    </citation>
    <scope>NUCLEOTIDE SEQUENCE [LARGE SCALE GENOMIC DNA]</scope>
    <source>
        <strain evidence="10 11">NBRC 108950</strain>
    </source>
</reference>